<sequence>MKSKVVPQCGHTPTEMSGSPGSLRPTLALHFQQNRLCCGTVGSDITAVAGSIGSTRGTSTRPPPRRRRIPVLRERPDRDRPVLARVDALCDMPDLAAEDLATAAFELSSPTGEFGPGVGAVRSSIGDRETACVRSTPSVDVASGRATACVRSTPSVDVS</sequence>
<dbReference type="EMBL" id="CAFBLX010000258">
    <property type="protein sequence ID" value="CAB4910280.1"/>
    <property type="molecule type" value="Genomic_DNA"/>
</dbReference>
<evidence type="ECO:0000313" key="2">
    <source>
        <dbReference type="EMBL" id="CAB4910280.1"/>
    </source>
</evidence>
<organism evidence="2">
    <name type="scientific">freshwater metagenome</name>
    <dbReference type="NCBI Taxonomy" id="449393"/>
    <lineage>
        <taxon>unclassified sequences</taxon>
        <taxon>metagenomes</taxon>
        <taxon>ecological metagenomes</taxon>
    </lineage>
</organism>
<gene>
    <name evidence="2" type="ORF">UFOPK3472_02986</name>
</gene>
<dbReference type="AlphaFoldDB" id="A0A6J7H1C4"/>
<protein>
    <submittedName>
        <fullName evidence="2">Unannotated protein</fullName>
    </submittedName>
</protein>
<evidence type="ECO:0000256" key="1">
    <source>
        <dbReference type="SAM" id="MobiDB-lite"/>
    </source>
</evidence>
<feature type="region of interest" description="Disordered" evidence="1">
    <location>
        <begin position="1"/>
        <end position="23"/>
    </location>
</feature>
<accession>A0A6J7H1C4</accession>
<reference evidence="2" key="1">
    <citation type="submission" date="2020-05" db="EMBL/GenBank/DDBJ databases">
        <authorList>
            <person name="Chiriac C."/>
            <person name="Salcher M."/>
            <person name="Ghai R."/>
            <person name="Kavagutti S V."/>
        </authorList>
    </citation>
    <scope>NUCLEOTIDE SEQUENCE</scope>
</reference>
<name>A0A6J7H1C4_9ZZZZ</name>
<proteinExistence type="predicted"/>